<gene>
    <name evidence="2" type="primary">spa19</name>
</gene>
<feature type="domain" description="EAL" evidence="1">
    <location>
        <begin position="152"/>
        <end position="406"/>
    </location>
</feature>
<geneLocation type="plasmid" evidence="2">
    <name>pU143</name>
</geneLocation>
<dbReference type="RefSeq" id="WP_241390352.1">
    <property type="nucleotide sequence ID" value="NZ_MT039181.1"/>
</dbReference>
<keyword evidence="2" id="KW-0614">Plasmid</keyword>
<dbReference type="Gene3D" id="3.20.20.450">
    <property type="entry name" value="EAL domain"/>
    <property type="match status" value="1"/>
</dbReference>
<organism evidence="2">
    <name type="scientific">Serratia proteamaculans</name>
    <dbReference type="NCBI Taxonomy" id="28151"/>
    <lineage>
        <taxon>Bacteria</taxon>
        <taxon>Pseudomonadati</taxon>
        <taxon>Pseudomonadota</taxon>
        <taxon>Gammaproteobacteria</taxon>
        <taxon>Enterobacterales</taxon>
        <taxon>Yersiniaceae</taxon>
        <taxon>Serratia</taxon>
    </lineage>
</organism>
<protein>
    <submittedName>
        <fullName evidence="2">Spa19</fullName>
    </submittedName>
</protein>
<dbReference type="CDD" id="cd01948">
    <property type="entry name" value="EAL"/>
    <property type="match status" value="1"/>
</dbReference>
<dbReference type="PROSITE" id="PS50883">
    <property type="entry name" value="EAL"/>
    <property type="match status" value="1"/>
</dbReference>
<dbReference type="SMART" id="SM00052">
    <property type="entry name" value="EAL"/>
    <property type="match status" value="1"/>
</dbReference>
<dbReference type="InterPro" id="IPR035919">
    <property type="entry name" value="EAL_sf"/>
</dbReference>
<accession>D5FW87</accession>
<dbReference type="InterPro" id="IPR050706">
    <property type="entry name" value="Cyclic-di-GMP_PDE-like"/>
</dbReference>
<evidence type="ECO:0000259" key="1">
    <source>
        <dbReference type="PROSITE" id="PS50883"/>
    </source>
</evidence>
<dbReference type="Pfam" id="PF00563">
    <property type="entry name" value="EAL"/>
    <property type="match status" value="1"/>
</dbReference>
<dbReference type="InterPro" id="IPR001633">
    <property type="entry name" value="EAL_dom"/>
</dbReference>
<dbReference type="AlphaFoldDB" id="D5FW87"/>
<dbReference type="PANTHER" id="PTHR33121:SF80">
    <property type="entry name" value="CYCLIC DI-GMP PHOSPHODIESTERASE PDEL"/>
    <property type="match status" value="1"/>
</dbReference>
<sequence>MVYKRYSYFRLFVTLAVLAIVTLSIVLTASRKISASVERDIYRRPPLAIVQFDETFELAQRTIMLDDRPRRTLHLRVDDIELDEAGNVTTVARENYIERQLFSSRYPYSVSAVATQFSQAPLIGDYVGVSLALLPVLAIIAGITTLRMVWRITSPLAQLRRALRKQQFMPYFQPIVRGGSGELTGAEVLVRWQHPKMGVLSPANFIALAEESGLIVPMTRDLMAQVRECFSPLANRLPGDFHFGFNISAYHFNDINLIDDCRDFLKAFGLHRVKLVLELTERQVLVSNELTIRIIQSLHQLGVLIALDDFGTGYSSLSYLQDHQIDILKIDRRFISQIGADTLSCHIVDHLLSLAECLDITTVAEGVETEAQRAYLCQRQSVHLQGYLFGRPESQDLFLHQWMGGLPF</sequence>
<dbReference type="GO" id="GO:0071111">
    <property type="term" value="F:cyclic-guanylate-specific phosphodiesterase activity"/>
    <property type="evidence" value="ECO:0007669"/>
    <property type="project" value="InterPro"/>
</dbReference>
<proteinExistence type="predicted"/>
<evidence type="ECO:0000313" key="2">
    <source>
        <dbReference type="EMBL" id="ACZ05616.1"/>
    </source>
</evidence>
<dbReference type="SUPFAM" id="SSF141868">
    <property type="entry name" value="EAL domain-like"/>
    <property type="match status" value="1"/>
</dbReference>
<dbReference type="EMBL" id="FJ865409">
    <property type="protein sequence ID" value="ACZ05616.1"/>
    <property type="molecule type" value="Genomic_DNA"/>
</dbReference>
<reference evidence="2" key="1">
    <citation type="submission" date="2009-03" db="EMBL/GenBank/DDBJ databases">
        <title>Nucleotide sequence of the Serratia entomophila virulence encoding plasmid pADAP and comparison with the aberrant virulence plasmid from the Serratia proteamaculans strain 143.</title>
        <authorList>
            <person name="Hurst M.R.H."/>
        </authorList>
    </citation>
    <scope>NUCLEOTIDE SEQUENCE</scope>
    <source>
        <strain evidence="2">143</strain>
        <plasmid evidence="2">pU143</plasmid>
    </source>
</reference>
<name>D5FW87_SERPR</name>
<dbReference type="PANTHER" id="PTHR33121">
    <property type="entry name" value="CYCLIC DI-GMP PHOSPHODIESTERASE PDEF"/>
    <property type="match status" value="1"/>
</dbReference>